<dbReference type="AlphaFoldDB" id="A0A6A6H5D8"/>
<evidence type="ECO:0000259" key="6">
    <source>
        <dbReference type="PROSITE" id="PS50127"/>
    </source>
</evidence>
<dbReference type="CDD" id="cd23802">
    <property type="entry name" value="UBCc_UBE2Q"/>
    <property type="match status" value="1"/>
</dbReference>
<feature type="domain" description="UBC core" evidence="6">
    <location>
        <begin position="1012"/>
        <end position="1192"/>
    </location>
</feature>
<evidence type="ECO:0000256" key="5">
    <source>
        <dbReference type="SAM" id="MobiDB-lite"/>
    </source>
</evidence>
<dbReference type="OrthoDB" id="109543at2759"/>
<keyword evidence="8" id="KW-1185">Reference proteome</keyword>
<evidence type="ECO:0000256" key="2">
    <source>
        <dbReference type="ARBA" id="ARBA00022679"/>
    </source>
</evidence>
<evidence type="ECO:0000256" key="3">
    <source>
        <dbReference type="ARBA" id="ARBA00022695"/>
    </source>
</evidence>
<feature type="compositionally biased region" description="Acidic residues" evidence="5">
    <location>
        <begin position="119"/>
        <end position="137"/>
    </location>
</feature>
<dbReference type="InterPro" id="IPR051838">
    <property type="entry name" value="ARTD_PARP"/>
</dbReference>
<evidence type="ECO:0000313" key="7">
    <source>
        <dbReference type="EMBL" id="KAF2233137.1"/>
    </source>
</evidence>
<dbReference type="GO" id="GO:0016779">
    <property type="term" value="F:nucleotidyltransferase activity"/>
    <property type="evidence" value="ECO:0007669"/>
    <property type="project" value="UniProtKB-KW"/>
</dbReference>
<dbReference type="Pfam" id="PF00644">
    <property type="entry name" value="PARP"/>
    <property type="match status" value="1"/>
</dbReference>
<keyword evidence="4" id="KW-0520">NAD</keyword>
<evidence type="ECO:0000256" key="1">
    <source>
        <dbReference type="ARBA" id="ARBA00022676"/>
    </source>
</evidence>
<proteinExistence type="predicted"/>
<name>A0A6A6H5D8_VIRVR</name>
<dbReference type="FunFam" id="3.10.110.10:FF:000107">
    <property type="entry name" value="Ubiquitin conjugating enzyme, putative"/>
    <property type="match status" value="1"/>
</dbReference>
<accession>A0A6A6H5D8</accession>
<dbReference type="SUPFAM" id="SSF56399">
    <property type="entry name" value="ADP-ribosylation"/>
    <property type="match status" value="1"/>
</dbReference>
<dbReference type="InterPro" id="IPR016135">
    <property type="entry name" value="UBQ-conjugating_enzyme/RWD"/>
</dbReference>
<dbReference type="Gene3D" id="3.10.110.10">
    <property type="entry name" value="Ubiquitin Conjugating Enzyme"/>
    <property type="match status" value="1"/>
</dbReference>
<dbReference type="PROSITE" id="PS50127">
    <property type="entry name" value="UBC_2"/>
    <property type="match status" value="1"/>
</dbReference>
<dbReference type="InterPro" id="IPR000608">
    <property type="entry name" value="UBC"/>
</dbReference>
<reference evidence="7" key="1">
    <citation type="journal article" date="2020" name="Stud. Mycol.">
        <title>101 Dothideomycetes genomes: a test case for predicting lifestyles and emergence of pathogens.</title>
        <authorList>
            <person name="Haridas S."/>
            <person name="Albert R."/>
            <person name="Binder M."/>
            <person name="Bloem J."/>
            <person name="Labutti K."/>
            <person name="Salamov A."/>
            <person name="Andreopoulos B."/>
            <person name="Baker S."/>
            <person name="Barry K."/>
            <person name="Bills G."/>
            <person name="Bluhm B."/>
            <person name="Cannon C."/>
            <person name="Castanera R."/>
            <person name="Culley D."/>
            <person name="Daum C."/>
            <person name="Ezra D."/>
            <person name="Gonzalez J."/>
            <person name="Henrissat B."/>
            <person name="Kuo A."/>
            <person name="Liang C."/>
            <person name="Lipzen A."/>
            <person name="Lutzoni F."/>
            <person name="Magnuson J."/>
            <person name="Mondo S."/>
            <person name="Nolan M."/>
            <person name="Ohm R."/>
            <person name="Pangilinan J."/>
            <person name="Park H.-J."/>
            <person name="Ramirez L."/>
            <person name="Alfaro M."/>
            <person name="Sun H."/>
            <person name="Tritt A."/>
            <person name="Yoshinaga Y."/>
            <person name="Zwiers L.-H."/>
            <person name="Turgeon B."/>
            <person name="Goodwin S."/>
            <person name="Spatafora J."/>
            <person name="Crous P."/>
            <person name="Grigoriev I."/>
        </authorList>
    </citation>
    <scope>NUCLEOTIDE SEQUENCE</scope>
    <source>
        <strain evidence="7">Tuck. ex Michener</strain>
    </source>
</reference>
<dbReference type="SUPFAM" id="SSF54495">
    <property type="entry name" value="UBC-like"/>
    <property type="match status" value="1"/>
</dbReference>
<protein>
    <recommendedName>
        <fullName evidence="6">UBC core domain-containing protein</fullName>
    </recommendedName>
</protein>
<evidence type="ECO:0000313" key="8">
    <source>
        <dbReference type="Proteomes" id="UP000800092"/>
    </source>
</evidence>
<feature type="region of interest" description="Disordered" evidence="5">
    <location>
        <begin position="971"/>
        <end position="990"/>
    </location>
</feature>
<dbReference type="EMBL" id="ML991809">
    <property type="protein sequence ID" value="KAF2233137.1"/>
    <property type="molecule type" value="Genomic_DNA"/>
</dbReference>
<feature type="region of interest" description="Disordered" evidence="5">
    <location>
        <begin position="573"/>
        <end position="597"/>
    </location>
</feature>
<evidence type="ECO:0000256" key="4">
    <source>
        <dbReference type="ARBA" id="ARBA00023027"/>
    </source>
</evidence>
<feature type="region of interest" description="Disordered" evidence="5">
    <location>
        <begin position="899"/>
        <end position="933"/>
    </location>
</feature>
<dbReference type="InterPro" id="IPR012317">
    <property type="entry name" value="Poly(ADP-ribose)pol_cat_dom"/>
</dbReference>
<dbReference type="Gene3D" id="3.90.228.10">
    <property type="match status" value="1"/>
</dbReference>
<organism evidence="7 8">
    <name type="scientific">Viridothelium virens</name>
    <name type="common">Speckled blister lichen</name>
    <name type="synonym">Trypethelium virens</name>
    <dbReference type="NCBI Taxonomy" id="1048519"/>
    <lineage>
        <taxon>Eukaryota</taxon>
        <taxon>Fungi</taxon>
        <taxon>Dikarya</taxon>
        <taxon>Ascomycota</taxon>
        <taxon>Pezizomycotina</taxon>
        <taxon>Dothideomycetes</taxon>
        <taxon>Dothideomycetes incertae sedis</taxon>
        <taxon>Trypetheliales</taxon>
        <taxon>Trypetheliaceae</taxon>
        <taxon>Viridothelium</taxon>
    </lineage>
</organism>
<gene>
    <name evidence="7" type="ORF">EV356DRAFT_215810</name>
</gene>
<sequence>MPRKQYLRDLEEVRIGHAIPDITDIAPGDESGQFSFLYSSPTFPPVSISVLIPDVSDYPATHSFMVFAGENAPPEIATSLEELRHINGKSISQLLEIVSRSLALAHADQDGDTYMPDSQVEEDSEEDDFESDNEDDWGMGIGPAPAHNFTSTRDSTIFSEPRALSEHRSRVKLDLQTAKDTGFKVGVHGRIMEGGPCFVSISCRVAKLGVSHEAMQAWQLDRKDYLILLIHYPHGYTSLNDLMGYGTTYHARERLEMRVGKSSTYKPSHFNALRAFSNVTSEGSRRLAEADDEEKSNSFENIFISKPLNQLLNERLLAILRYRFQGIGWEGAEAFYDDHQAANAIRADVMDAKYLGEDTMKSDLSELLYHDHILEKDKDHSLPLAGMQFLLRHVVRCTEFCLVCHCKLQEDLEAIKPYVCDKPLCLYQYMSLGFGPSIEHEIIAQPHVVDLLVSFCYTRALSLQLQDFPLGLSLSVPSCLPALPSEPDLGYGLRGPFARRESETGSSKVPEGIPMRFDRNKLEMIFDNGMTCPVRKGEWIIIDSLSKDVTLHLRVDETAFYPVVKLSEPVSVPKSEYDNNDAETKNSNPTLAAATTSAGTSGFVPASFIKYDRNFDELSNVERCSAICRMLDTLPRTSEMREYLTRNNPAELKDWVTRILPTALGILRWIIASNRACIVQVDAATTAADEESASVIRNMEDRVHGMGGWMQFRFAMGAPDKEKRFRNAVKSTADRLELRYPTLFAWHGSPLQNWHSIIREGLHFKQASHGRAFGDGCYHSMDINTSMNYSGMYSYAYTSGGLSAFRGWSQSELKITSALSMNEIVNAPKEFVSRSPHLVVAQLDWIQTRYLFVKCKAHVAIPDVSLPSQEHQQDPHMTPSGTTGKIVIPATAVSLSRRTATQGTANVKGKAKGTSVDPILMDGSSDDDDAASVATLSEDRSILEDDDTNTICIDNDGIYEDDNDIVLLGASNTKENQSPSRPKPPDVMDFTPGRLDKQTLPLLAEPSYATPAATKRLQTDLRILLKLQSRTPLHELGWHIDSALLDDNLYQWIVQLHSLPTALPLASDLARAGLDSVVCELRFPPSYPLAPPFVRVIRPRFLPFLHGGGGHVTAGGAMCMELLTNSGWSPANTIESVLLQVRLAMMSTEPRPARLERRGGYAGVGGGGDGGIYGEGEAMDAYVRACKVHGWEVPEGFKEMRRAAGWMEM</sequence>
<dbReference type="Proteomes" id="UP000800092">
    <property type="component" value="Unassembled WGS sequence"/>
</dbReference>
<dbReference type="Pfam" id="PF00179">
    <property type="entry name" value="UQ_con"/>
    <property type="match status" value="1"/>
</dbReference>
<keyword evidence="2" id="KW-0808">Transferase</keyword>
<dbReference type="PANTHER" id="PTHR21328">
    <property type="entry name" value="POLY ADP-RIBOSE POLYMERASE FAMILY, MEMBER PARP"/>
    <property type="match status" value="1"/>
</dbReference>
<feature type="compositionally biased region" description="Polar residues" evidence="5">
    <location>
        <begin position="971"/>
        <end position="980"/>
    </location>
</feature>
<keyword evidence="1" id="KW-0328">Glycosyltransferase</keyword>
<keyword evidence="3" id="KW-0548">Nucleotidyltransferase</keyword>
<dbReference type="GO" id="GO:0003950">
    <property type="term" value="F:NAD+ poly-ADP-ribosyltransferase activity"/>
    <property type="evidence" value="ECO:0007669"/>
    <property type="project" value="InterPro"/>
</dbReference>
<feature type="region of interest" description="Disordered" evidence="5">
    <location>
        <begin position="109"/>
        <end position="152"/>
    </location>
</feature>